<accession>A0AAE0XLZ2</accession>
<feature type="transmembrane region" description="Helical" evidence="2">
    <location>
        <begin position="27"/>
        <end position="51"/>
    </location>
</feature>
<evidence type="ECO:0000313" key="4">
    <source>
        <dbReference type="Proteomes" id="UP001283361"/>
    </source>
</evidence>
<proteinExistence type="predicted"/>
<comment type="caution">
    <text evidence="3">The sequence shown here is derived from an EMBL/GenBank/DDBJ whole genome shotgun (WGS) entry which is preliminary data.</text>
</comment>
<sequence length="187" mass="20725">CFSSTEVSYSGPKCEHQINHLPISTNVLIAICAGGGGGIILILIVVILILCQCRVHMKSSRPTKDEEGGGNHQIPINQVYSHLEGDNISKASRNSSTHKMSPFSPDFSNGYELKERHWSRAPSMQSSPDKPSSGSLYEEIDSKNTPARMYLKRPPQSRHQLHATFTTDLPKDRYAIKRPTVTSEASY</sequence>
<feature type="non-terminal residue" evidence="3">
    <location>
        <position position="1"/>
    </location>
</feature>
<organism evidence="3 4">
    <name type="scientific">Elysia crispata</name>
    <name type="common">lettuce slug</name>
    <dbReference type="NCBI Taxonomy" id="231223"/>
    <lineage>
        <taxon>Eukaryota</taxon>
        <taxon>Metazoa</taxon>
        <taxon>Spiralia</taxon>
        <taxon>Lophotrochozoa</taxon>
        <taxon>Mollusca</taxon>
        <taxon>Gastropoda</taxon>
        <taxon>Heterobranchia</taxon>
        <taxon>Euthyneura</taxon>
        <taxon>Panpulmonata</taxon>
        <taxon>Sacoglossa</taxon>
        <taxon>Placobranchoidea</taxon>
        <taxon>Plakobranchidae</taxon>
        <taxon>Elysia</taxon>
    </lineage>
</organism>
<feature type="compositionally biased region" description="Polar residues" evidence="1">
    <location>
        <begin position="89"/>
        <end position="99"/>
    </location>
</feature>
<keyword evidence="4" id="KW-1185">Reference proteome</keyword>
<dbReference type="Proteomes" id="UP001283361">
    <property type="component" value="Unassembled WGS sequence"/>
</dbReference>
<keyword evidence="2" id="KW-0812">Transmembrane</keyword>
<gene>
    <name evidence="3" type="ORF">RRG08_019918</name>
</gene>
<evidence type="ECO:0000256" key="2">
    <source>
        <dbReference type="SAM" id="Phobius"/>
    </source>
</evidence>
<name>A0AAE0XLZ2_9GAST</name>
<feature type="compositionally biased region" description="Polar residues" evidence="1">
    <location>
        <begin position="122"/>
        <end position="135"/>
    </location>
</feature>
<protein>
    <submittedName>
        <fullName evidence="3">Uncharacterized protein</fullName>
    </submittedName>
</protein>
<keyword evidence="2" id="KW-0472">Membrane</keyword>
<dbReference type="AlphaFoldDB" id="A0AAE0XLZ2"/>
<reference evidence="3" key="1">
    <citation type="journal article" date="2023" name="G3 (Bethesda)">
        <title>A reference genome for the long-term kleptoplast-retaining sea slug Elysia crispata morphotype clarki.</title>
        <authorList>
            <person name="Eastman K.E."/>
            <person name="Pendleton A.L."/>
            <person name="Shaikh M.A."/>
            <person name="Suttiyut T."/>
            <person name="Ogas R."/>
            <person name="Tomko P."/>
            <person name="Gavelis G."/>
            <person name="Widhalm J.R."/>
            <person name="Wisecaver J.H."/>
        </authorList>
    </citation>
    <scope>NUCLEOTIDE SEQUENCE</scope>
    <source>
        <strain evidence="3">ECLA1</strain>
    </source>
</reference>
<dbReference type="EMBL" id="JAWDGP010008064">
    <property type="protein sequence ID" value="KAK3695962.1"/>
    <property type="molecule type" value="Genomic_DNA"/>
</dbReference>
<keyword evidence="2" id="KW-1133">Transmembrane helix</keyword>
<evidence type="ECO:0000256" key="1">
    <source>
        <dbReference type="SAM" id="MobiDB-lite"/>
    </source>
</evidence>
<feature type="region of interest" description="Disordered" evidence="1">
    <location>
        <begin position="88"/>
        <end position="187"/>
    </location>
</feature>
<evidence type="ECO:0000313" key="3">
    <source>
        <dbReference type="EMBL" id="KAK3695962.1"/>
    </source>
</evidence>